<dbReference type="RefSeq" id="WP_378211673.1">
    <property type="nucleotide sequence ID" value="NZ_JBHLZP010000548.1"/>
</dbReference>
<reference evidence="2 3" key="1">
    <citation type="submission" date="2024-09" db="EMBL/GenBank/DDBJ databases">
        <authorList>
            <person name="Sun Q."/>
            <person name="Mori K."/>
        </authorList>
    </citation>
    <scope>NUCLEOTIDE SEQUENCE [LARGE SCALE GENOMIC DNA]</scope>
    <source>
        <strain evidence="2 3">TBRC 0563</strain>
    </source>
</reference>
<protein>
    <submittedName>
        <fullName evidence="2">Acyl carrier protein</fullName>
    </submittedName>
</protein>
<dbReference type="Gene3D" id="1.10.1200.10">
    <property type="entry name" value="ACP-like"/>
    <property type="match status" value="1"/>
</dbReference>
<comment type="caution">
    <text evidence="2">The sequence shown here is derived from an EMBL/GenBank/DDBJ whole genome shotgun (WGS) entry which is preliminary data.</text>
</comment>
<proteinExistence type="predicted"/>
<dbReference type="InterPro" id="IPR009081">
    <property type="entry name" value="PP-bd_ACP"/>
</dbReference>
<dbReference type="PROSITE" id="PS50075">
    <property type="entry name" value="CARRIER"/>
    <property type="match status" value="1"/>
</dbReference>
<dbReference type="InterPro" id="IPR036736">
    <property type="entry name" value="ACP-like_sf"/>
</dbReference>
<dbReference type="Pfam" id="PF00550">
    <property type="entry name" value="PP-binding"/>
    <property type="match status" value="1"/>
</dbReference>
<evidence type="ECO:0000313" key="3">
    <source>
        <dbReference type="Proteomes" id="UP001589627"/>
    </source>
</evidence>
<dbReference type="SUPFAM" id="SSF47336">
    <property type="entry name" value="ACP-like"/>
    <property type="match status" value="1"/>
</dbReference>
<dbReference type="Proteomes" id="UP001589627">
    <property type="component" value="Unassembled WGS sequence"/>
</dbReference>
<evidence type="ECO:0000313" key="2">
    <source>
        <dbReference type="EMBL" id="MFB9838636.1"/>
    </source>
</evidence>
<gene>
    <name evidence="2" type="ORF">ACFFNX_41460</name>
</gene>
<sequence length="92" mass="10127">MTEDAREQIRRFVAEHANGVLADDDEELFGTGLVNSLFAVQLIMWIERRFGVHADGADLDFANFATIAAIDSFVRRKREGTTSPAGETGGRV</sequence>
<accession>A0ABV5YVV2</accession>
<evidence type="ECO:0000259" key="1">
    <source>
        <dbReference type="PROSITE" id="PS50075"/>
    </source>
</evidence>
<feature type="domain" description="Carrier" evidence="1">
    <location>
        <begin position="1"/>
        <end position="78"/>
    </location>
</feature>
<organism evidence="2 3">
    <name type="scientific">Actinoallomurus acaciae</name>
    <dbReference type="NCBI Taxonomy" id="502577"/>
    <lineage>
        <taxon>Bacteria</taxon>
        <taxon>Bacillati</taxon>
        <taxon>Actinomycetota</taxon>
        <taxon>Actinomycetes</taxon>
        <taxon>Streptosporangiales</taxon>
        <taxon>Thermomonosporaceae</taxon>
        <taxon>Actinoallomurus</taxon>
    </lineage>
</organism>
<keyword evidence="3" id="KW-1185">Reference proteome</keyword>
<dbReference type="EMBL" id="JBHLZP010000548">
    <property type="protein sequence ID" value="MFB9838636.1"/>
    <property type="molecule type" value="Genomic_DNA"/>
</dbReference>
<name>A0ABV5YVV2_9ACTN</name>